<protein>
    <submittedName>
        <fullName evidence="1">DUF655 domain-containing protein</fullName>
    </submittedName>
</protein>
<dbReference type="RefSeq" id="WP_369609105.1">
    <property type="nucleotide sequence ID" value="NZ_AP031322.1"/>
</dbReference>
<dbReference type="KEGG" id="sjv:SJAV_14620"/>
<dbReference type="AlphaFoldDB" id="A0AAT9GRM6"/>
<dbReference type="Gene3D" id="2.40.50.140">
    <property type="entry name" value="Nucleic acid-binding proteins"/>
    <property type="match status" value="1"/>
</dbReference>
<sequence length="223" mass="26055">MQRRKNVRERMEKIVYILDYMRQGNPLDKHPQHKNRPVMQLVGTDYFMLMEAVPLTPNIDFQIEQKLELDNSPIKIDFHITYEDLTTVAKDELVKVVRKIITEDKSSIFIDFFNKAEPLTLKLHALELLPGIGKKTLRIILEERKKQPFTDFKDIETRVGIKDVVGILTERIIKEIQGGEKYYLFVYPLFDEKNKKLGEHSVYIGYLEKLGKQNEAGSTLSSQ</sequence>
<dbReference type="EMBL" id="AP031322">
    <property type="protein sequence ID" value="BFH73518.1"/>
    <property type="molecule type" value="Genomic_DNA"/>
</dbReference>
<dbReference type="Gene3D" id="1.10.150.280">
    <property type="entry name" value="AF1531-like domain"/>
    <property type="match status" value="1"/>
</dbReference>
<organism evidence="1">
    <name type="scientific">Sulfurisphaera javensis</name>
    <dbReference type="NCBI Taxonomy" id="2049879"/>
    <lineage>
        <taxon>Archaea</taxon>
        <taxon>Thermoproteota</taxon>
        <taxon>Thermoprotei</taxon>
        <taxon>Sulfolobales</taxon>
        <taxon>Sulfolobaceae</taxon>
        <taxon>Sulfurisphaera</taxon>
    </lineage>
</organism>
<gene>
    <name evidence="1" type="ORF">SJAV_14620</name>
</gene>
<evidence type="ECO:0000313" key="1">
    <source>
        <dbReference type="EMBL" id="BFH73518.1"/>
    </source>
</evidence>
<dbReference type="InterPro" id="IPR007003">
    <property type="entry name" value="DUF655"/>
</dbReference>
<dbReference type="GeneID" id="92354417"/>
<dbReference type="PANTHER" id="PTHR40734:SF1">
    <property type="entry name" value="DNA-BINDING PROTEIN"/>
    <property type="match status" value="1"/>
</dbReference>
<proteinExistence type="predicted"/>
<accession>A0AAT9GRM6</accession>
<reference evidence="1" key="1">
    <citation type="submission" date="2024-03" db="EMBL/GenBank/DDBJ databases">
        <title>Complete genome sequence of Sulfurisphaera javensis strain KD-1.</title>
        <authorList>
            <person name="Sakai H."/>
            <person name="Nur N."/>
            <person name="Suwanto A."/>
            <person name="Kurosawa N."/>
        </authorList>
    </citation>
    <scope>NUCLEOTIDE SEQUENCE</scope>
    <source>
        <strain evidence="1">KD-1</strain>
    </source>
</reference>
<dbReference type="SUPFAM" id="SSF160975">
    <property type="entry name" value="AF1531-like"/>
    <property type="match status" value="1"/>
</dbReference>
<dbReference type="InterPro" id="IPR012340">
    <property type="entry name" value="NA-bd_OB-fold"/>
</dbReference>
<name>A0AAT9GRM6_9CREN</name>
<dbReference type="Pfam" id="PF04919">
    <property type="entry name" value="DUF655"/>
    <property type="match status" value="1"/>
</dbReference>
<dbReference type="PANTHER" id="PTHR40734">
    <property type="entry name" value="TRNA-SPECIFIC ADENOSINE DEAMINASE-RELATED"/>
    <property type="match status" value="1"/>
</dbReference>